<accession>A0AAE0ZX73</accession>
<proteinExistence type="predicted"/>
<keyword evidence="3" id="KW-1185">Reference proteome</keyword>
<evidence type="ECO:0000313" key="2">
    <source>
        <dbReference type="EMBL" id="KAK3776973.1"/>
    </source>
</evidence>
<sequence length="307" mass="35578">MSASSLRCTGLHPNQSVYAYPTLFDSVLNQERLAPWIPDDDDDDDEVLANARADIESSDESSDEDEYPDLLLLLLAESDPELEDEEEIIQEDSDTNNEITLPMSKDKSLVAYKSKDKKRVVFMITMHHSADVDQEGKKKPDMVKYYNETKGGVDIFDYVCHSFSCNRKTRRWQMVLFYNLLDTATVASHIIYKEVFPVDTKSYKDRGFLNEFLAKDLQLEHLMRRMGLAKTTKRVKLGSSLEQGSMPTEENLFRRTEQPVSPTKTSPDRDHRIYGSHRYIYVRFQHPPIKVRPKPTEEKLLWRAGQE</sequence>
<dbReference type="AlphaFoldDB" id="A0AAE0ZX73"/>
<comment type="caution">
    <text evidence="2">The sequence shown here is derived from an EMBL/GenBank/DDBJ whole genome shotgun (WGS) entry which is preliminary data.</text>
</comment>
<evidence type="ECO:0000259" key="1">
    <source>
        <dbReference type="Pfam" id="PF13843"/>
    </source>
</evidence>
<dbReference type="InterPro" id="IPR029526">
    <property type="entry name" value="PGBD"/>
</dbReference>
<gene>
    <name evidence="2" type="ORF">RRG08_022767</name>
</gene>
<name>A0AAE0ZX73_9GAST</name>
<dbReference type="EMBL" id="JAWDGP010003159">
    <property type="protein sequence ID" value="KAK3776973.1"/>
    <property type="molecule type" value="Genomic_DNA"/>
</dbReference>
<protein>
    <recommendedName>
        <fullName evidence="1">PiggyBac transposable element-derived protein domain-containing protein</fullName>
    </recommendedName>
</protein>
<dbReference type="PANTHER" id="PTHR46599">
    <property type="entry name" value="PIGGYBAC TRANSPOSABLE ELEMENT-DERIVED PROTEIN 4"/>
    <property type="match status" value="1"/>
</dbReference>
<organism evidence="2 3">
    <name type="scientific">Elysia crispata</name>
    <name type="common">lettuce slug</name>
    <dbReference type="NCBI Taxonomy" id="231223"/>
    <lineage>
        <taxon>Eukaryota</taxon>
        <taxon>Metazoa</taxon>
        <taxon>Spiralia</taxon>
        <taxon>Lophotrochozoa</taxon>
        <taxon>Mollusca</taxon>
        <taxon>Gastropoda</taxon>
        <taxon>Heterobranchia</taxon>
        <taxon>Euthyneura</taxon>
        <taxon>Panpulmonata</taxon>
        <taxon>Sacoglossa</taxon>
        <taxon>Placobranchoidea</taxon>
        <taxon>Plakobranchidae</taxon>
        <taxon>Elysia</taxon>
    </lineage>
</organism>
<feature type="domain" description="PiggyBac transposable element-derived protein" evidence="1">
    <location>
        <begin position="107"/>
        <end position="186"/>
    </location>
</feature>
<dbReference type="PANTHER" id="PTHR46599:SF6">
    <property type="entry name" value="DUAL SPECIFICITY PHOSPHATASE 26"/>
    <property type="match status" value="1"/>
</dbReference>
<dbReference type="Proteomes" id="UP001283361">
    <property type="component" value="Unassembled WGS sequence"/>
</dbReference>
<dbReference type="Pfam" id="PF13843">
    <property type="entry name" value="DDE_Tnp_1_7"/>
    <property type="match status" value="1"/>
</dbReference>
<evidence type="ECO:0000313" key="3">
    <source>
        <dbReference type="Proteomes" id="UP001283361"/>
    </source>
</evidence>
<reference evidence="2" key="1">
    <citation type="journal article" date="2023" name="G3 (Bethesda)">
        <title>A reference genome for the long-term kleptoplast-retaining sea slug Elysia crispata morphotype clarki.</title>
        <authorList>
            <person name="Eastman K.E."/>
            <person name="Pendleton A.L."/>
            <person name="Shaikh M.A."/>
            <person name="Suttiyut T."/>
            <person name="Ogas R."/>
            <person name="Tomko P."/>
            <person name="Gavelis G."/>
            <person name="Widhalm J.R."/>
            <person name="Wisecaver J.H."/>
        </authorList>
    </citation>
    <scope>NUCLEOTIDE SEQUENCE</scope>
    <source>
        <strain evidence="2">ECLA1</strain>
    </source>
</reference>